<evidence type="ECO:0000256" key="13">
    <source>
        <dbReference type="ARBA" id="ARBA00022842"/>
    </source>
</evidence>
<keyword evidence="14" id="KW-1133">Transmembrane helix</keyword>
<comment type="subcellular location">
    <subcellularLocation>
        <location evidence="2">Membrane</location>
        <topology evidence="2">Single-pass type I membrane protein</topology>
    </subcellularLocation>
</comment>
<keyword evidence="12" id="KW-0067">ATP-binding</keyword>
<dbReference type="GO" id="GO:0006397">
    <property type="term" value="P:mRNA processing"/>
    <property type="evidence" value="ECO:0007669"/>
    <property type="project" value="InterPro"/>
</dbReference>
<dbReference type="FunFam" id="1.20.1440.180:FF:000002">
    <property type="entry name" value="Serine/threonine-protein kinase/endoribonuclease IRE1"/>
    <property type="match status" value="1"/>
</dbReference>
<dbReference type="Pfam" id="PF00069">
    <property type="entry name" value="Pkinase"/>
    <property type="match status" value="2"/>
</dbReference>
<dbReference type="CDD" id="cd13982">
    <property type="entry name" value="STKc_IRE1"/>
    <property type="match status" value="1"/>
</dbReference>
<dbReference type="InterPro" id="IPR018391">
    <property type="entry name" value="PQQ_b-propeller_rpt"/>
</dbReference>
<dbReference type="Proteomes" id="UP000190831">
    <property type="component" value="Chromosome D"/>
</dbReference>
<feature type="chain" id="PRO_5009237270" description="non-specific serine/threonine protein kinase" evidence="20">
    <location>
        <begin position="27"/>
        <end position="1132"/>
    </location>
</feature>
<evidence type="ECO:0000259" key="22">
    <source>
        <dbReference type="PROSITE" id="PS51392"/>
    </source>
</evidence>
<dbReference type="SMART" id="SM00220">
    <property type="entry name" value="S_TKc"/>
    <property type="match status" value="1"/>
</dbReference>
<dbReference type="PROSITE" id="PS51392">
    <property type="entry name" value="KEN"/>
    <property type="match status" value="1"/>
</dbReference>
<keyword evidence="7" id="KW-0479">Metal-binding</keyword>
<organism evidence="23 24">
    <name type="scientific">Lachancea fermentati</name>
    <name type="common">Zygosaccharomyces fermentati</name>
    <dbReference type="NCBI Taxonomy" id="4955"/>
    <lineage>
        <taxon>Eukaryota</taxon>
        <taxon>Fungi</taxon>
        <taxon>Dikarya</taxon>
        <taxon>Ascomycota</taxon>
        <taxon>Saccharomycotina</taxon>
        <taxon>Saccharomycetes</taxon>
        <taxon>Saccharomycetales</taxon>
        <taxon>Saccharomycetaceae</taxon>
        <taxon>Lachancea</taxon>
    </lineage>
</organism>
<evidence type="ECO:0000256" key="16">
    <source>
        <dbReference type="ARBA" id="ARBA00023180"/>
    </source>
</evidence>
<evidence type="ECO:0000256" key="8">
    <source>
        <dbReference type="ARBA" id="ARBA00022729"/>
    </source>
</evidence>
<evidence type="ECO:0000256" key="15">
    <source>
        <dbReference type="ARBA" id="ARBA00023136"/>
    </source>
</evidence>
<dbReference type="STRING" id="4955.A0A1G4MBK4"/>
<reference evidence="23 24" key="1">
    <citation type="submission" date="2016-03" db="EMBL/GenBank/DDBJ databases">
        <authorList>
            <person name="Devillers H."/>
        </authorList>
    </citation>
    <scope>NUCLEOTIDE SEQUENCE [LARGE SCALE GENOMIC DNA]</scope>
    <source>
        <strain evidence="23">CBS 6772</strain>
    </source>
</reference>
<keyword evidence="13" id="KW-0460">Magnesium</keyword>
<dbReference type="GO" id="GO:1990604">
    <property type="term" value="C:IRE1-TRAF2-ASK1 complex"/>
    <property type="evidence" value="ECO:0007669"/>
    <property type="project" value="TreeGrafter"/>
</dbReference>
<evidence type="ECO:0000256" key="1">
    <source>
        <dbReference type="ARBA" id="ARBA00001946"/>
    </source>
</evidence>
<feature type="compositionally biased region" description="Basic and acidic residues" evidence="19">
    <location>
        <begin position="640"/>
        <end position="649"/>
    </location>
</feature>
<evidence type="ECO:0000259" key="21">
    <source>
        <dbReference type="PROSITE" id="PS50011"/>
    </source>
</evidence>
<dbReference type="OrthoDB" id="63989at2759"/>
<feature type="region of interest" description="Disordered" evidence="19">
    <location>
        <begin position="634"/>
        <end position="667"/>
    </location>
</feature>
<gene>
    <name evidence="23" type="ORF">LAFE_0D07206G</name>
</gene>
<dbReference type="SUPFAM" id="SSF56112">
    <property type="entry name" value="Protein kinase-like (PK-like)"/>
    <property type="match status" value="1"/>
</dbReference>
<dbReference type="FunFam" id="3.30.200.20:FF:000077">
    <property type="entry name" value="Putative Serine/threonine-protein kinase/endoribonuclease IRE1"/>
    <property type="match status" value="1"/>
</dbReference>
<dbReference type="AlphaFoldDB" id="A0A1G4MBK4"/>
<evidence type="ECO:0000256" key="2">
    <source>
        <dbReference type="ARBA" id="ARBA00004479"/>
    </source>
</evidence>
<evidence type="ECO:0000256" key="11">
    <source>
        <dbReference type="ARBA" id="ARBA00022801"/>
    </source>
</evidence>
<dbReference type="SUPFAM" id="SSF50998">
    <property type="entry name" value="Quinoprotein alcohol dehydrogenase-like"/>
    <property type="match status" value="1"/>
</dbReference>
<dbReference type="Gene3D" id="1.10.510.10">
    <property type="entry name" value="Transferase(Phosphotransferase) domain 1"/>
    <property type="match status" value="1"/>
</dbReference>
<dbReference type="InterPro" id="IPR000719">
    <property type="entry name" value="Prot_kinase_dom"/>
</dbReference>
<evidence type="ECO:0000256" key="7">
    <source>
        <dbReference type="ARBA" id="ARBA00022723"/>
    </source>
</evidence>
<keyword evidence="15" id="KW-0472">Membrane</keyword>
<dbReference type="PANTHER" id="PTHR13954:SF6">
    <property type="entry name" value="NON-SPECIFIC SERINE_THREONINE PROTEIN KINASE"/>
    <property type="match status" value="1"/>
</dbReference>
<dbReference type="Gene3D" id="2.130.10.10">
    <property type="entry name" value="YVTN repeat-like/Quinoprotein amine dehydrogenase"/>
    <property type="match status" value="1"/>
</dbReference>
<dbReference type="InterPro" id="IPR011047">
    <property type="entry name" value="Quinoprotein_ADH-like_sf"/>
</dbReference>
<feature type="domain" description="Protein kinase" evidence="21">
    <location>
        <begin position="691"/>
        <end position="999"/>
    </location>
</feature>
<dbReference type="EMBL" id="LT598492">
    <property type="protein sequence ID" value="SCW01196.1"/>
    <property type="molecule type" value="Genomic_DNA"/>
</dbReference>
<dbReference type="PROSITE" id="PS00108">
    <property type="entry name" value="PROTEIN_KINASE_ST"/>
    <property type="match status" value="1"/>
</dbReference>
<evidence type="ECO:0000256" key="5">
    <source>
        <dbReference type="ARBA" id="ARBA00022679"/>
    </source>
</evidence>
<keyword evidence="9" id="KW-0547">Nucleotide-binding</keyword>
<evidence type="ECO:0000256" key="10">
    <source>
        <dbReference type="ARBA" id="ARBA00022777"/>
    </source>
</evidence>
<dbReference type="GO" id="GO:0046872">
    <property type="term" value="F:metal ion binding"/>
    <property type="evidence" value="ECO:0007669"/>
    <property type="project" value="UniProtKB-KW"/>
</dbReference>
<feature type="signal peptide" evidence="20">
    <location>
        <begin position="1"/>
        <end position="26"/>
    </location>
</feature>
<evidence type="ECO:0000313" key="23">
    <source>
        <dbReference type="EMBL" id="SCW01196.1"/>
    </source>
</evidence>
<keyword evidence="6" id="KW-0812">Transmembrane</keyword>
<dbReference type="Gene3D" id="3.30.200.20">
    <property type="entry name" value="Phosphorylase Kinase, domain 1"/>
    <property type="match status" value="1"/>
</dbReference>
<keyword evidence="11" id="KW-0378">Hydrolase</keyword>
<evidence type="ECO:0000256" key="9">
    <source>
        <dbReference type="ARBA" id="ARBA00022741"/>
    </source>
</evidence>
<evidence type="ECO:0000256" key="18">
    <source>
        <dbReference type="ARBA" id="ARBA00048977"/>
    </source>
</evidence>
<dbReference type="PROSITE" id="PS50011">
    <property type="entry name" value="PROTEIN_KINASE_DOM"/>
    <property type="match status" value="1"/>
</dbReference>
<dbReference type="InterPro" id="IPR045133">
    <property type="entry name" value="IRE1/2-like"/>
</dbReference>
<keyword evidence="16" id="KW-0325">Glycoprotein</keyword>
<comment type="catalytic activity">
    <reaction evidence="17">
        <text>L-threonyl-[protein] + ATP = O-phospho-L-threonyl-[protein] + ADP + H(+)</text>
        <dbReference type="Rhea" id="RHEA:46608"/>
        <dbReference type="Rhea" id="RHEA-COMP:11060"/>
        <dbReference type="Rhea" id="RHEA-COMP:11605"/>
        <dbReference type="ChEBI" id="CHEBI:15378"/>
        <dbReference type="ChEBI" id="CHEBI:30013"/>
        <dbReference type="ChEBI" id="CHEBI:30616"/>
        <dbReference type="ChEBI" id="CHEBI:61977"/>
        <dbReference type="ChEBI" id="CHEBI:456216"/>
        <dbReference type="EC" id="2.7.11.1"/>
    </reaction>
    <physiologicalReaction direction="left-to-right" evidence="17">
        <dbReference type="Rhea" id="RHEA:46609"/>
    </physiologicalReaction>
</comment>
<evidence type="ECO:0000256" key="20">
    <source>
        <dbReference type="SAM" id="SignalP"/>
    </source>
</evidence>
<dbReference type="CDD" id="cd09769">
    <property type="entry name" value="Luminal_IRE1"/>
    <property type="match status" value="1"/>
</dbReference>
<dbReference type="GO" id="GO:0070059">
    <property type="term" value="P:intrinsic apoptotic signaling pathway in response to endoplasmic reticulum stress"/>
    <property type="evidence" value="ECO:0007669"/>
    <property type="project" value="TreeGrafter"/>
</dbReference>
<evidence type="ECO:0000313" key="24">
    <source>
        <dbReference type="Proteomes" id="UP000190831"/>
    </source>
</evidence>
<name>A0A1G4MBK4_LACFM</name>
<dbReference type="CDD" id="cd10422">
    <property type="entry name" value="RNase_Ire1"/>
    <property type="match status" value="1"/>
</dbReference>
<dbReference type="OMA" id="IRYYCSE"/>
<dbReference type="InterPro" id="IPR015943">
    <property type="entry name" value="WD40/YVTN_repeat-like_dom_sf"/>
</dbReference>
<dbReference type="Pfam" id="PF06479">
    <property type="entry name" value="Ribonuc_2-5A"/>
    <property type="match status" value="1"/>
</dbReference>
<keyword evidence="5" id="KW-0808">Transferase</keyword>
<evidence type="ECO:0000256" key="17">
    <source>
        <dbReference type="ARBA" id="ARBA00048659"/>
    </source>
</evidence>
<dbReference type="GO" id="GO:0004521">
    <property type="term" value="F:RNA endonuclease activity"/>
    <property type="evidence" value="ECO:0007669"/>
    <property type="project" value="InterPro"/>
</dbReference>
<evidence type="ECO:0000256" key="4">
    <source>
        <dbReference type="ARBA" id="ARBA00022527"/>
    </source>
</evidence>
<dbReference type="Gene3D" id="1.20.1440.180">
    <property type="entry name" value="KEN domain"/>
    <property type="match status" value="1"/>
</dbReference>
<comment type="cofactor">
    <cofactor evidence="1">
        <name>Mg(2+)</name>
        <dbReference type="ChEBI" id="CHEBI:18420"/>
    </cofactor>
</comment>
<protein>
    <recommendedName>
        <fullName evidence="3">non-specific serine/threonine protein kinase</fullName>
        <ecNumber evidence="3">2.7.11.1</ecNumber>
    </recommendedName>
</protein>
<dbReference type="GO" id="GO:0004674">
    <property type="term" value="F:protein serine/threonine kinase activity"/>
    <property type="evidence" value="ECO:0007669"/>
    <property type="project" value="UniProtKB-KW"/>
</dbReference>
<comment type="catalytic activity">
    <reaction evidence="18">
        <text>L-seryl-[protein] + ATP = O-phospho-L-seryl-[protein] + ADP + H(+)</text>
        <dbReference type="Rhea" id="RHEA:17989"/>
        <dbReference type="Rhea" id="RHEA-COMP:9863"/>
        <dbReference type="Rhea" id="RHEA-COMP:11604"/>
        <dbReference type="ChEBI" id="CHEBI:15378"/>
        <dbReference type="ChEBI" id="CHEBI:29999"/>
        <dbReference type="ChEBI" id="CHEBI:30616"/>
        <dbReference type="ChEBI" id="CHEBI:83421"/>
        <dbReference type="ChEBI" id="CHEBI:456216"/>
        <dbReference type="EC" id="2.7.11.1"/>
    </reaction>
    <physiologicalReaction direction="left-to-right" evidence="18">
        <dbReference type="Rhea" id="RHEA:17990"/>
    </physiologicalReaction>
</comment>
<dbReference type="PANTHER" id="PTHR13954">
    <property type="entry name" value="IRE1-RELATED"/>
    <property type="match status" value="1"/>
</dbReference>
<evidence type="ECO:0000256" key="19">
    <source>
        <dbReference type="SAM" id="MobiDB-lite"/>
    </source>
</evidence>
<accession>A0A1G4MBK4</accession>
<dbReference type="GO" id="GO:0005524">
    <property type="term" value="F:ATP binding"/>
    <property type="evidence" value="ECO:0007669"/>
    <property type="project" value="UniProtKB-KW"/>
</dbReference>
<dbReference type="InterPro" id="IPR008271">
    <property type="entry name" value="Ser/Thr_kinase_AS"/>
</dbReference>
<evidence type="ECO:0000256" key="14">
    <source>
        <dbReference type="ARBA" id="ARBA00022989"/>
    </source>
</evidence>
<proteinExistence type="predicted"/>
<feature type="domain" description="KEN" evidence="22">
    <location>
        <begin position="1002"/>
        <end position="1132"/>
    </location>
</feature>
<dbReference type="GO" id="GO:0036498">
    <property type="term" value="P:IRE1-mediated unfolded protein response"/>
    <property type="evidence" value="ECO:0007669"/>
    <property type="project" value="TreeGrafter"/>
</dbReference>
<dbReference type="GO" id="GO:0051082">
    <property type="term" value="F:unfolded protein binding"/>
    <property type="evidence" value="ECO:0007669"/>
    <property type="project" value="TreeGrafter"/>
</dbReference>
<keyword evidence="8 20" id="KW-0732">Signal</keyword>
<dbReference type="InterPro" id="IPR038357">
    <property type="entry name" value="KEN_sf"/>
</dbReference>
<keyword evidence="24" id="KW-1185">Reference proteome</keyword>
<dbReference type="InterPro" id="IPR011009">
    <property type="entry name" value="Kinase-like_dom_sf"/>
</dbReference>
<evidence type="ECO:0000256" key="3">
    <source>
        <dbReference type="ARBA" id="ARBA00012513"/>
    </source>
</evidence>
<dbReference type="GO" id="GO:0016787">
    <property type="term" value="F:hydrolase activity"/>
    <property type="evidence" value="ECO:0007669"/>
    <property type="project" value="UniProtKB-KW"/>
</dbReference>
<feature type="compositionally biased region" description="Basic residues" evidence="19">
    <location>
        <begin position="650"/>
        <end position="667"/>
    </location>
</feature>
<keyword evidence="4" id="KW-0723">Serine/threonine-protein kinase</keyword>
<sequence length="1132" mass="129562">MWRSKSIKLLSLFIWLLFIPYFPVNAELAEWSGTSSRKGEIERESLVWQQKAAGDEDLSRSTFTAYPTAFKKNNLQRGTTFRNDPATKSSFALSRKNGAFVTPSKFEKVSKKTALKPESLMLEQSQKSAVSINYSARDLDELELSQLLIVTDIEGGVHALKRHTGESIWSIEGPKFPPLINVEEPANLTNETLIVEPYGDGNIYYFNLFQGLQKLPISIKQLVNASPLDLKTNIAVDNSGNTIEDEKIYTGARKTAVFTIDIVTGEIISVFGPGTENKVFKRMDINCTNSFDNIACENVVVLGKTSYELGIHSKDGTVYNVTYSTWQQNSLDNNLAMKNVKSQDGMYIAPFRDKSLLAIDTDFQMAKWMSSQFSGAINNVFDVYVDRKTNEKILLPHPLKIENSRFENDKVYVDQTEDKCWFAMSSEYYPSLVDSAAISKYSLYEEWRTSNLVNDKTLFRTAIVGVHELQSLQYEQVPKYDDDYNYYSLPENPKLLIGGSMYGEKEQGNEVIIKKEPSKALERYVSPEDLFAYRLRMQEEIARDILSKNHDTIGYMFARFIYRIIEGGLMLVFSFFVLVTLSKLKIIPPLYFLLEKTGVTQKSDLKTAPIEITENVSIEKTASGTEKHVSIQEPEFMNVNEHKDESTSEKRRRKRGSRGGKKNKKKVIPPAGKEFVDVKESELENDLKHLAISEKVLGYGSSGTVVFQGSFQERPVAVKRMLIEFYDIASREIRLLTESDHHPNVIRYYCSEVTEKFLYIALELCTSTLDDLIELKSDSEKLHELRKNLDPINILYQTALGVAHLHSMKIIHRDLKPQNILIAPSLNYSQHISDKSLPVRVLISDFGLCKKLEAGQSSFRTNINNASGTSGWRAPELLDENFSEPDYISDSDNTEGSWKTTDSPLFIDPLNKKRLTRAIDIFSLGCIFYYVLSKGKHPFGERFMREGNVIRGDFSLSDLDNSLNDRYLVIEAKNLISQMICHDPRKRPFASQILKHPLFWSIPKKLDFLLKVSDRFEVERRDPPSDLLLKLEDASIRVIPNQDWTVKFDGVFMNNLGKYRKYSGSKLMDLLRALRNKYHHFMDLPNELSEVMGPIPNGFYLYFIRRFPNLLLEIYRVVEENLKDDQILADFF</sequence>
<dbReference type="SMART" id="SM00580">
    <property type="entry name" value="PUG"/>
    <property type="match status" value="1"/>
</dbReference>
<dbReference type="SMART" id="SM00564">
    <property type="entry name" value="PQQ"/>
    <property type="match status" value="2"/>
</dbReference>
<evidence type="ECO:0000256" key="12">
    <source>
        <dbReference type="ARBA" id="ARBA00022840"/>
    </source>
</evidence>
<dbReference type="FunFam" id="1.10.510.10:FF:000572">
    <property type="entry name" value="Serine/threonine-protein kinase/endoribonuclease IRE1"/>
    <property type="match status" value="1"/>
</dbReference>
<dbReference type="EC" id="2.7.11.1" evidence="3"/>
<evidence type="ECO:0000256" key="6">
    <source>
        <dbReference type="ARBA" id="ARBA00022692"/>
    </source>
</evidence>
<dbReference type="InterPro" id="IPR010513">
    <property type="entry name" value="KEN_dom"/>
</dbReference>
<keyword evidence="10" id="KW-0418">Kinase</keyword>